<evidence type="ECO:0000259" key="1">
    <source>
        <dbReference type="SMART" id="SM00849"/>
    </source>
</evidence>
<gene>
    <name evidence="2" type="ORF">METZ01_LOCUS145480</name>
</gene>
<dbReference type="InterPro" id="IPR036866">
    <property type="entry name" value="RibonucZ/Hydroxyglut_hydro"/>
</dbReference>
<protein>
    <recommendedName>
        <fullName evidence="1">Metallo-beta-lactamase domain-containing protein</fullName>
    </recommendedName>
</protein>
<reference evidence="2" key="1">
    <citation type="submission" date="2018-05" db="EMBL/GenBank/DDBJ databases">
        <authorList>
            <person name="Lanie J.A."/>
            <person name="Ng W.-L."/>
            <person name="Kazmierczak K.M."/>
            <person name="Andrzejewski T.M."/>
            <person name="Davidsen T.M."/>
            <person name="Wayne K.J."/>
            <person name="Tettelin H."/>
            <person name="Glass J.I."/>
            <person name="Rusch D."/>
            <person name="Podicherti R."/>
            <person name="Tsui H.-C.T."/>
            <person name="Winkler M.E."/>
        </authorList>
    </citation>
    <scope>NUCLEOTIDE SEQUENCE</scope>
</reference>
<dbReference type="SUPFAM" id="SSF56281">
    <property type="entry name" value="Metallo-hydrolase/oxidoreductase"/>
    <property type="match status" value="1"/>
</dbReference>
<sequence>MTPHVTDGNLEIYKITCGPYDNNAYLAVCGRTRESILIDTPADPEELIAIASTTKVRSIVITHNHMDHLLGFDQVTGEFEVPVGIGSPDAHALSVKPDFLLVDGEDIEFGDMALTPISTPGHTDGSTCLRVDSHLFTGDTLFPGGPGKSRSPEALEELIASIKSRLLTLPKDMDFYPGHGSDGKLSDSIEDYEVYKSKQHPVDLCGDVEWLNS</sequence>
<organism evidence="2">
    <name type="scientific">marine metagenome</name>
    <dbReference type="NCBI Taxonomy" id="408172"/>
    <lineage>
        <taxon>unclassified sequences</taxon>
        <taxon>metagenomes</taxon>
        <taxon>ecological metagenomes</taxon>
    </lineage>
</organism>
<dbReference type="InterPro" id="IPR001279">
    <property type="entry name" value="Metallo-B-lactamas"/>
</dbReference>
<evidence type="ECO:0000313" key="2">
    <source>
        <dbReference type="EMBL" id="SVA92626.1"/>
    </source>
</evidence>
<dbReference type="CDD" id="cd06262">
    <property type="entry name" value="metallo-hydrolase-like_MBL-fold"/>
    <property type="match status" value="1"/>
</dbReference>
<dbReference type="SMART" id="SM00849">
    <property type="entry name" value="Lactamase_B"/>
    <property type="match status" value="1"/>
</dbReference>
<dbReference type="AlphaFoldDB" id="A0A381ZTP7"/>
<dbReference type="PANTHER" id="PTHR46233:SF1">
    <property type="entry name" value="CONSERVED PROTEIN"/>
    <property type="match status" value="1"/>
</dbReference>
<proteinExistence type="predicted"/>
<accession>A0A381ZTP7</accession>
<name>A0A381ZTP7_9ZZZZ</name>
<feature type="domain" description="Metallo-beta-lactamase" evidence="1">
    <location>
        <begin position="21"/>
        <end position="179"/>
    </location>
</feature>
<dbReference type="EMBL" id="UINC01022622">
    <property type="protein sequence ID" value="SVA92626.1"/>
    <property type="molecule type" value="Genomic_DNA"/>
</dbReference>
<dbReference type="Pfam" id="PF00753">
    <property type="entry name" value="Lactamase_B"/>
    <property type="match status" value="1"/>
</dbReference>
<dbReference type="InterPro" id="IPR051453">
    <property type="entry name" value="MBL_Glyoxalase_II"/>
</dbReference>
<dbReference type="Gene3D" id="3.60.15.10">
    <property type="entry name" value="Ribonuclease Z/Hydroxyacylglutathione hydrolase-like"/>
    <property type="match status" value="1"/>
</dbReference>
<dbReference type="PANTHER" id="PTHR46233">
    <property type="entry name" value="HYDROXYACYLGLUTATHIONE HYDROLASE GLOC"/>
    <property type="match status" value="1"/>
</dbReference>